<dbReference type="Proteomes" id="UP000092321">
    <property type="component" value="Unassembled WGS sequence"/>
</dbReference>
<dbReference type="Gene3D" id="3.90.280.10">
    <property type="entry name" value="PEBP-like"/>
    <property type="match status" value="1"/>
</dbReference>
<evidence type="ECO:0000313" key="2">
    <source>
        <dbReference type="EMBL" id="OBA25890.1"/>
    </source>
</evidence>
<protein>
    <submittedName>
        <fullName evidence="2">Uncharacterized protein</fullName>
    </submittedName>
</protein>
<proteinExistence type="predicted"/>
<sequence>MLRNCMFKANLQKISVSKVSYPKFYSSFNKEVEEYFKNATNETKPPSLSYEESLQYKPILRLNDLYKESVSSLEKELAETTDNKLELEFNDSANIYEFENTFPKLHSFKNKSVIDYNRDINRFFLYEKWTMDRSIREQFKTSSEYLKDKVNSFSSPVKRNYKKNGVLNHNSLDPNHKETLITHDDKFFMRDEFAKNEFGYEQDKDLIGGKYKIFQRLEQFGLLPDTVPTIVDLNTIVRFRFPFSDSSFHVYSQAENELVAKKDLKAVEKEVINYNNPMAWIESGEILNNDVLKTVPEFQIFDLRREKITTQPSKLMDVSLPRNLDQLSELENEGQEFVLDTITKEPVSIDQIQNSKYSLLMMTPDVVDYERASYKSKLNYCISNISIKDLNDNFVSEFKEGVEVVKRYEPPMPMKGELKPQRYLILLLEQPKDLDVASMKAYLEQNASSSQENTENTDIVDYEDDHFSIREFIKKFNLQPIGANCFRSKYDSFLPITVDHHTVEEELKYYKVPDNLDPVRQYKIRKNI</sequence>
<gene>
    <name evidence="2" type="ORF">HANVADRAFT_53592</name>
</gene>
<dbReference type="PANTHER" id="PTHR11362">
    <property type="entry name" value="PHOSPHATIDYLETHANOLAMINE-BINDING PROTEIN"/>
    <property type="match status" value="1"/>
</dbReference>
<feature type="coiled-coil region" evidence="1">
    <location>
        <begin position="63"/>
        <end position="90"/>
    </location>
</feature>
<organism evidence="2 3">
    <name type="scientific">Hanseniaspora valbyensis NRRL Y-1626</name>
    <dbReference type="NCBI Taxonomy" id="766949"/>
    <lineage>
        <taxon>Eukaryota</taxon>
        <taxon>Fungi</taxon>
        <taxon>Dikarya</taxon>
        <taxon>Ascomycota</taxon>
        <taxon>Saccharomycotina</taxon>
        <taxon>Saccharomycetes</taxon>
        <taxon>Saccharomycodales</taxon>
        <taxon>Saccharomycodaceae</taxon>
        <taxon>Hanseniaspora</taxon>
    </lineage>
</organism>
<dbReference type="AlphaFoldDB" id="A0A1B7TAZ0"/>
<comment type="caution">
    <text evidence="2">The sequence shown here is derived from an EMBL/GenBank/DDBJ whole genome shotgun (WGS) entry which is preliminary data.</text>
</comment>
<dbReference type="EMBL" id="LXPE01000036">
    <property type="protein sequence ID" value="OBA25890.1"/>
    <property type="molecule type" value="Genomic_DNA"/>
</dbReference>
<evidence type="ECO:0000313" key="3">
    <source>
        <dbReference type="Proteomes" id="UP000092321"/>
    </source>
</evidence>
<dbReference type="InterPro" id="IPR036610">
    <property type="entry name" value="PEBP-like_sf"/>
</dbReference>
<dbReference type="CDD" id="cd00866">
    <property type="entry name" value="PEBP_euk"/>
    <property type="match status" value="1"/>
</dbReference>
<accession>A0A1B7TAZ0</accession>
<dbReference type="PANTHER" id="PTHR11362:SF82">
    <property type="entry name" value="PHOSPHATIDYLETHANOLAMINE-BINDING PROTEIN 4"/>
    <property type="match status" value="1"/>
</dbReference>
<keyword evidence="3" id="KW-1185">Reference proteome</keyword>
<keyword evidence="1" id="KW-0175">Coiled coil</keyword>
<name>A0A1B7TAZ0_9ASCO</name>
<reference evidence="3" key="1">
    <citation type="journal article" date="2016" name="Proc. Natl. Acad. Sci. U.S.A.">
        <title>Comparative genomics of biotechnologically important yeasts.</title>
        <authorList>
            <person name="Riley R."/>
            <person name="Haridas S."/>
            <person name="Wolfe K.H."/>
            <person name="Lopes M.R."/>
            <person name="Hittinger C.T."/>
            <person name="Goeker M."/>
            <person name="Salamov A.A."/>
            <person name="Wisecaver J.H."/>
            <person name="Long T.M."/>
            <person name="Calvey C.H."/>
            <person name="Aerts A.L."/>
            <person name="Barry K.W."/>
            <person name="Choi C."/>
            <person name="Clum A."/>
            <person name="Coughlan A.Y."/>
            <person name="Deshpande S."/>
            <person name="Douglass A.P."/>
            <person name="Hanson S.J."/>
            <person name="Klenk H.-P."/>
            <person name="LaButti K.M."/>
            <person name="Lapidus A."/>
            <person name="Lindquist E.A."/>
            <person name="Lipzen A.M."/>
            <person name="Meier-Kolthoff J.P."/>
            <person name="Ohm R.A."/>
            <person name="Otillar R.P."/>
            <person name="Pangilinan J.L."/>
            <person name="Peng Y."/>
            <person name="Rokas A."/>
            <person name="Rosa C.A."/>
            <person name="Scheuner C."/>
            <person name="Sibirny A.A."/>
            <person name="Slot J.C."/>
            <person name="Stielow J.B."/>
            <person name="Sun H."/>
            <person name="Kurtzman C.P."/>
            <person name="Blackwell M."/>
            <person name="Grigoriev I.V."/>
            <person name="Jeffries T.W."/>
        </authorList>
    </citation>
    <scope>NUCLEOTIDE SEQUENCE [LARGE SCALE GENOMIC DNA]</scope>
    <source>
        <strain evidence="3">NRRL Y-1626</strain>
    </source>
</reference>
<evidence type="ECO:0000256" key="1">
    <source>
        <dbReference type="SAM" id="Coils"/>
    </source>
</evidence>
<dbReference type="OrthoDB" id="2153661at2759"/>
<dbReference type="SUPFAM" id="SSF49777">
    <property type="entry name" value="PEBP-like"/>
    <property type="match status" value="1"/>
</dbReference>
<dbReference type="InterPro" id="IPR035810">
    <property type="entry name" value="PEBP_euk"/>
</dbReference>